<sequence length="135" mass="14942">MQIILAGKPTDAELTLPEICAPRMDNSAILMRAGQPNTISCVHIAHKFRPEHTHDWMDLRKRRKKDPSTLSPSVVGGRKTASKPIALLGKWTIGVEECCGCRLHRITPLPSHRIAHLTRSIHLPHLSNSSGLATH</sequence>
<name>A0A482WVA7_LAOST</name>
<gene>
    <name evidence="1" type="ORF">LSTR_LSTR008587</name>
</gene>
<protein>
    <submittedName>
        <fullName evidence="1">Uncharacterized protein</fullName>
    </submittedName>
</protein>
<accession>A0A482WVA7</accession>
<dbReference type="Proteomes" id="UP000291343">
    <property type="component" value="Unassembled WGS sequence"/>
</dbReference>
<evidence type="ECO:0000313" key="2">
    <source>
        <dbReference type="Proteomes" id="UP000291343"/>
    </source>
</evidence>
<comment type="caution">
    <text evidence="1">The sequence shown here is derived from an EMBL/GenBank/DDBJ whole genome shotgun (WGS) entry which is preliminary data.</text>
</comment>
<organism evidence="1 2">
    <name type="scientific">Laodelphax striatellus</name>
    <name type="common">Small brown planthopper</name>
    <name type="synonym">Delphax striatella</name>
    <dbReference type="NCBI Taxonomy" id="195883"/>
    <lineage>
        <taxon>Eukaryota</taxon>
        <taxon>Metazoa</taxon>
        <taxon>Ecdysozoa</taxon>
        <taxon>Arthropoda</taxon>
        <taxon>Hexapoda</taxon>
        <taxon>Insecta</taxon>
        <taxon>Pterygota</taxon>
        <taxon>Neoptera</taxon>
        <taxon>Paraneoptera</taxon>
        <taxon>Hemiptera</taxon>
        <taxon>Auchenorrhyncha</taxon>
        <taxon>Fulgoroidea</taxon>
        <taxon>Delphacidae</taxon>
        <taxon>Criomorphinae</taxon>
        <taxon>Laodelphax</taxon>
    </lineage>
</organism>
<evidence type="ECO:0000313" key="1">
    <source>
        <dbReference type="EMBL" id="RZF37549.1"/>
    </source>
</evidence>
<proteinExistence type="predicted"/>
<keyword evidence="2" id="KW-1185">Reference proteome</keyword>
<reference evidence="1 2" key="1">
    <citation type="journal article" date="2017" name="Gigascience">
        <title>Genome sequence of the small brown planthopper, Laodelphax striatellus.</title>
        <authorList>
            <person name="Zhu J."/>
            <person name="Jiang F."/>
            <person name="Wang X."/>
            <person name="Yang P."/>
            <person name="Bao Y."/>
            <person name="Zhao W."/>
            <person name="Wang W."/>
            <person name="Lu H."/>
            <person name="Wang Q."/>
            <person name="Cui N."/>
            <person name="Li J."/>
            <person name="Chen X."/>
            <person name="Luo L."/>
            <person name="Yu J."/>
            <person name="Kang L."/>
            <person name="Cui F."/>
        </authorList>
    </citation>
    <scope>NUCLEOTIDE SEQUENCE [LARGE SCALE GENOMIC DNA]</scope>
    <source>
        <strain evidence="1">Lst14</strain>
    </source>
</reference>
<dbReference type="InParanoid" id="A0A482WVA7"/>
<dbReference type="AlphaFoldDB" id="A0A482WVA7"/>
<dbReference type="EMBL" id="QKKF02023962">
    <property type="protein sequence ID" value="RZF37549.1"/>
    <property type="molecule type" value="Genomic_DNA"/>
</dbReference>